<dbReference type="InterPro" id="IPR006766">
    <property type="entry name" value="EXORDIUM-like"/>
</dbReference>
<organism evidence="6 7">
    <name type="scientific">Choanephora cucurbitarum</name>
    <dbReference type="NCBI Taxonomy" id="101091"/>
    <lineage>
        <taxon>Eukaryota</taxon>
        <taxon>Fungi</taxon>
        <taxon>Fungi incertae sedis</taxon>
        <taxon>Mucoromycota</taxon>
        <taxon>Mucoromycotina</taxon>
        <taxon>Mucoromycetes</taxon>
        <taxon>Mucorales</taxon>
        <taxon>Mucorineae</taxon>
        <taxon>Choanephoraceae</taxon>
        <taxon>Choanephoroideae</taxon>
        <taxon>Choanephora</taxon>
    </lineage>
</organism>
<keyword evidence="7" id="KW-1185">Reference proteome</keyword>
<protein>
    <submittedName>
        <fullName evidence="6">Protein EXORDIUM-like 3</fullName>
    </submittedName>
</protein>
<feature type="chain" id="PRO_5008889847" evidence="5">
    <location>
        <begin position="21"/>
        <end position="301"/>
    </location>
</feature>
<evidence type="ECO:0000313" key="7">
    <source>
        <dbReference type="Proteomes" id="UP000093000"/>
    </source>
</evidence>
<evidence type="ECO:0000256" key="3">
    <source>
        <dbReference type="ARBA" id="ARBA00022729"/>
    </source>
</evidence>
<dbReference type="EMBL" id="LUGH01000008">
    <property type="protein sequence ID" value="OBZ91562.1"/>
    <property type="molecule type" value="Genomic_DNA"/>
</dbReference>
<dbReference type="Proteomes" id="UP000093000">
    <property type="component" value="Unassembled WGS sequence"/>
</dbReference>
<evidence type="ECO:0000256" key="2">
    <source>
        <dbReference type="ARBA" id="ARBA00022525"/>
    </source>
</evidence>
<dbReference type="OrthoDB" id="2016249at2759"/>
<gene>
    <name evidence="6" type="primary">EXL3</name>
    <name evidence="6" type="ORF">A0J61_00380</name>
</gene>
<name>A0A1C7NR44_9FUNG</name>
<evidence type="ECO:0000313" key="6">
    <source>
        <dbReference type="EMBL" id="OBZ91562.1"/>
    </source>
</evidence>
<dbReference type="PANTHER" id="PTHR31279">
    <property type="entry name" value="PROTEIN EXORDIUM-LIKE 5"/>
    <property type="match status" value="1"/>
</dbReference>
<keyword evidence="3 5" id="KW-0732">Signal</keyword>
<dbReference type="GO" id="GO:0005576">
    <property type="term" value="C:extracellular region"/>
    <property type="evidence" value="ECO:0007669"/>
    <property type="project" value="UniProtKB-SubCell"/>
</dbReference>
<proteinExistence type="inferred from homology"/>
<reference evidence="6 7" key="1">
    <citation type="submission" date="2016-03" db="EMBL/GenBank/DDBJ databases">
        <title>Choanephora cucurbitarum.</title>
        <authorList>
            <person name="Min B."/>
            <person name="Park H."/>
            <person name="Park J.-H."/>
            <person name="Shin H.-D."/>
            <person name="Choi I.-G."/>
        </authorList>
    </citation>
    <scope>NUCLEOTIDE SEQUENCE [LARGE SCALE GENOMIC DNA]</scope>
    <source>
        <strain evidence="6 7">KUS-F28377</strain>
    </source>
</reference>
<feature type="signal peptide" evidence="5">
    <location>
        <begin position="1"/>
        <end position="20"/>
    </location>
</feature>
<evidence type="ECO:0000256" key="1">
    <source>
        <dbReference type="ARBA" id="ARBA00004613"/>
    </source>
</evidence>
<sequence>MRFRAFFGCLFSTLLAASSAQQIVASSNNTAHDTISQYGSSFKNQGGNILHDKVNAYIIFYGNWSSSQLQQEQQTFMKFVDKISLSPWFKTFNQYTDSNGKSVTGPLHLAAAVNDAGSHSLNLTNSVHKQIVLDAVNSGYLSPTNQLDSDGVYIIMGGPDVSDSEFCSVNCGYNSYSDQFQYIFIGYPGICPDRQVIYACIPGINKSQSPNNSPAIDAAINIFSHEIQDVLTDPRNNAWKIQTDNLTIELGDFCADSSNSANRFGNYTTSSSSGSYNLELDNNYYLVQTVFDKENQKCTLG</sequence>
<dbReference type="Pfam" id="PF04674">
    <property type="entry name" value="Phi_1"/>
    <property type="match status" value="1"/>
</dbReference>
<dbReference type="InParanoid" id="A0A1C7NR44"/>
<comment type="subcellular location">
    <subcellularLocation>
        <location evidence="1">Secreted</location>
    </subcellularLocation>
</comment>
<evidence type="ECO:0000256" key="5">
    <source>
        <dbReference type="SAM" id="SignalP"/>
    </source>
</evidence>
<dbReference type="PANTHER" id="PTHR31279:SF58">
    <property type="entry name" value="PROTEIN EXORDIUM-LIKE 2"/>
    <property type="match status" value="1"/>
</dbReference>
<keyword evidence="2" id="KW-0964">Secreted</keyword>
<accession>A0A1C7NR44</accession>
<comment type="caution">
    <text evidence="6">The sequence shown here is derived from an EMBL/GenBank/DDBJ whole genome shotgun (WGS) entry which is preliminary data.</text>
</comment>
<comment type="similarity">
    <text evidence="4">Belongs to the EXORDIUM family.</text>
</comment>
<dbReference type="AlphaFoldDB" id="A0A1C7NR44"/>
<evidence type="ECO:0000256" key="4">
    <source>
        <dbReference type="ARBA" id="ARBA00023591"/>
    </source>
</evidence>